<protein>
    <recommendedName>
        <fullName evidence="2">GmrSD restriction endonucleases C-terminal domain-containing protein</fullName>
    </recommendedName>
</protein>
<feature type="domain" description="GmrSD restriction endonucleases C-terminal" evidence="2">
    <location>
        <begin position="387"/>
        <end position="495"/>
    </location>
</feature>
<name>A0A2A3ZCA8_BREAU</name>
<gene>
    <name evidence="3" type="ORF">CIK62_13680</name>
</gene>
<reference evidence="3 4" key="1">
    <citation type="journal article" date="2017" name="Elife">
        <title>Extensive horizontal gene transfer in cheese-associated bacteria.</title>
        <authorList>
            <person name="Bonham K.S."/>
            <person name="Wolfe B.E."/>
            <person name="Dutton R.J."/>
        </authorList>
    </citation>
    <scope>NUCLEOTIDE SEQUENCE [LARGE SCALE GENOMIC DNA]</scope>
    <source>
        <strain evidence="3 4">900_6</strain>
    </source>
</reference>
<evidence type="ECO:0000313" key="3">
    <source>
        <dbReference type="EMBL" id="PCC49153.1"/>
    </source>
</evidence>
<dbReference type="AlphaFoldDB" id="A0A2A3ZCA8"/>
<accession>A0A2A3ZCA8</accession>
<dbReference type="PANTHER" id="PTHR35149">
    <property type="entry name" value="SLL5132 PROTEIN"/>
    <property type="match status" value="1"/>
</dbReference>
<dbReference type="PANTHER" id="PTHR35149:SF2">
    <property type="entry name" value="DUF262 DOMAIN-CONTAINING PROTEIN"/>
    <property type="match status" value="1"/>
</dbReference>
<evidence type="ECO:0000313" key="4">
    <source>
        <dbReference type="Proteomes" id="UP000217720"/>
    </source>
</evidence>
<sequence>MRSFGAYNVIDYLLNRVKIIRMPIDRGTDLNKYFEIMNTRGVQLSAIDIVKARLMRHLSDPHDRSLLGQVWSACSDMDHYVSMSLVSGDTVKRRAVFGSDWEQLPPNDFGELRRRLLGTDSDVSNPSVDSQPLSMTLDDAIAAYSRVNEVVDTDEAEGDNRFTSQITFPTLLLHALAIRRPESVANREDRQLDDKLLVSRFTERLAKLPRSQKASWVQDFTTDLLRIRCLFDRFILKRDATLGAGNESTTDEEPGNWSLYRLSRGESVSRGSRRDSPRYLPSFSSEENGSDAADVQRKVILLQSALRITYTSPRTMHWITEALSFVVRHADLNQEVTAQGFLNVLENFALDRLEAAMAPDPEKVDVDPNGHPLGFGIPRIMFTYLDYLLVEEMNEPSFTFSYRTSIEHFSPSKEDVEHASTATHVQDRDLLNWFGNLALVTVSTNSKFSNNSPREKANNRPARRQSLKLELMARRAETSSWNDDDIKAHHEKMVGVLQNALAQRP</sequence>
<organism evidence="3 4">
    <name type="scientific">Brevibacterium aurantiacum</name>
    <dbReference type="NCBI Taxonomy" id="273384"/>
    <lineage>
        <taxon>Bacteria</taxon>
        <taxon>Bacillati</taxon>
        <taxon>Actinomycetota</taxon>
        <taxon>Actinomycetes</taxon>
        <taxon>Micrococcales</taxon>
        <taxon>Brevibacteriaceae</taxon>
        <taxon>Brevibacterium</taxon>
    </lineage>
</organism>
<evidence type="ECO:0000256" key="1">
    <source>
        <dbReference type="SAM" id="MobiDB-lite"/>
    </source>
</evidence>
<dbReference type="InterPro" id="IPR011089">
    <property type="entry name" value="GmrSD_C"/>
</dbReference>
<proteinExistence type="predicted"/>
<dbReference type="Pfam" id="PF07510">
    <property type="entry name" value="GmrSD_C"/>
    <property type="match status" value="1"/>
</dbReference>
<feature type="region of interest" description="Disordered" evidence="1">
    <location>
        <begin position="446"/>
        <end position="465"/>
    </location>
</feature>
<dbReference type="Proteomes" id="UP000217720">
    <property type="component" value="Unassembled WGS sequence"/>
</dbReference>
<evidence type="ECO:0000259" key="2">
    <source>
        <dbReference type="Pfam" id="PF07510"/>
    </source>
</evidence>
<comment type="caution">
    <text evidence="3">The sequence shown here is derived from an EMBL/GenBank/DDBJ whole genome shotgun (WGS) entry which is preliminary data.</text>
</comment>
<feature type="region of interest" description="Disordered" evidence="1">
    <location>
        <begin position="268"/>
        <end position="289"/>
    </location>
</feature>
<dbReference type="EMBL" id="NRGO01000016">
    <property type="protein sequence ID" value="PCC49153.1"/>
    <property type="molecule type" value="Genomic_DNA"/>
</dbReference>